<keyword evidence="3" id="KW-0804">Transcription</keyword>
<sequence length="224" mass="23505">MSPSPSSPSPSQDRSRNRRADARRSRASILDAAIRLLNERPDASVEAVATAAGVTRQTVYAHFPSRERLLAATLDRLTERTAAAMAAAEPDSGPAAEALLRLLDAAERCTAEHPGLVRAAAALPTDAREDAERHVAVAELLERVVRRGRHDGEFDDGLPADWLVSAVIALAHTASEQAEAGRLSPDRAREVLRTSLLRLLGTGSGRAAEGAGNGGTGGGEARDG</sequence>
<protein>
    <submittedName>
        <fullName evidence="7">TetR family transcriptional regulator</fullName>
    </submittedName>
</protein>
<dbReference type="InterPro" id="IPR050109">
    <property type="entry name" value="HTH-type_TetR-like_transc_reg"/>
</dbReference>
<keyword evidence="1" id="KW-0805">Transcription regulation</keyword>
<comment type="caution">
    <text evidence="7">The sequence shown here is derived from an EMBL/GenBank/DDBJ whole genome shotgun (WGS) entry which is preliminary data.</text>
</comment>
<dbReference type="AlphaFoldDB" id="A0A1E7K7I7"/>
<reference evidence="7 8" key="1">
    <citation type="journal article" date="2016" name="Front. Microbiol.">
        <title>Comparative Genomics Analysis of Streptomyces Species Reveals Their Adaptation to the Marine Environment and Their Diversity at the Genomic Level.</title>
        <authorList>
            <person name="Tian X."/>
            <person name="Zhang Z."/>
            <person name="Yang T."/>
            <person name="Chen M."/>
            <person name="Li J."/>
            <person name="Chen F."/>
            <person name="Yang J."/>
            <person name="Li W."/>
            <person name="Zhang B."/>
            <person name="Zhang Z."/>
            <person name="Wu J."/>
            <person name="Zhang C."/>
            <person name="Long L."/>
            <person name="Xiao J."/>
        </authorList>
    </citation>
    <scope>NUCLEOTIDE SEQUENCE [LARGE SCALE GENOMIC DNA]</scope>
    <source>
        <strain evidence="7 8">SCSIO M10379</strain>
    </source>
</reference>
<feature type="compositionally biased region" description="Basic and acidic residues" evidence="5">
    <location>
        <begin position="13"/>
        <end position="24"/>
    </location>
</feature>
<dbReference type="GO" id="GO:0000976">
    <property type="term" value="F:transcription cis-regulatory region binding"/>
    <property type="evidence" value="ECO:0007669"/>
    <property type="project" value="TreeGrafter"/>
</dbReference>
<dbReference type="PANTHER" id="PTHR30055:SF234">
    <property type="entry name" value="HTH-TYPE TRANSCRIPTIONAL REGULATOR BETI"/>
    <property type="match status" value="1"/>
</dbReference>
<feature type="region of interest" description="Disordered" evidence="5">
    <location>
        <begin position="203"/>
        <end position="224"/>
    </location>
</feature>
<accession>A0A1E7K7I7</accession>
<evidence type="ECO:0000256" key="5">
    <source>
        <dbReference type="SAM" id="MobiDB-lite"/>
    </source>
</evidence>
<dbReference type="InterPro" id="IPR036271">
    <property type="entry name" value="Tet_transcr_reg_TetR-rel_C_sf"/>
</dbReference>
<dbReference type="SUPFAM" id="SSF48498">
    <property type="entry name" value="Tetracyclin repressor-like, C-terminal domain"/>
    <property type="match status" value="1"/>
</dbReference>
<proteinExistence type="predicted"/>
<keyword evidence="2 4" id="KW-0238">DNA-binding</keyword>
<dbReference type="GO" id="GO:0003700">
    <property type="term" value="F:DNA-binding transcription factor activity"/>
    <property type="evidence" value="ECO:0007669"/>
    <property type="project" value="TreeGrafter"/>
</dbReference>
<feature type="compositionally biased region" description="Gly residues" evidence="5">
    <location>
        <begin position="211"/>
        <end position="224"/>
    </location>
</feature>
<organism evidence="7 8">
    <name type="scientific">Streptomyces qinglanensis</name>
    <dbReference type="NCBI Taxonomy" id="943816"/>
    <lineage>
        <taxon>Bacteria</taxon>
        <taxon>Bacillati</taxon>
        <taxon>Actinomycetota</taxon>
        <taxon>Actinomycetes</taxon>
        <taxon>Kitasatosporales</taxon>
        <taxon>Streptomycetaceae</taxon>
        <taxon>Streptomyces</taxon>
    </lineage>
</organism>
<dbReference type="PATRIC" id="fig|943816.4.peg.3746"/>
<feature type="region of interest" description="Disordered" evidence="5">
    <location>
        <begin position="1"/>
        <end position="25"/>
    </location>
</feature>
<evidence type="ECO:0000313" key="8">
    <source>
        <dbReference type="Proteomes" id="UP000175829"/>
    </source>
</evidence>
<dbReference type="EMBL" id="LJGV01000022">
    <property type="protein sequence ID" value="OEU99881.1"/>
    <property type="molecule type" value="Genomic_DNA"/>
</dbReference>
<dbReference type="SUPFAM" id="SSF46689">
    <property type="entry name" value="Homeodomain-like"/>
    <property type="match status" value="1"/>
</dbReference>
<feature type="domain" description="HTH tetR-type" evidence="6">
    <location>
        <begin position="23"/>
        <end position="81"/>
    </location>
</feature>
<dbReference type="InterPro" id="IPR001647">
    <property type="entry name" value="HTH_TetR"/>
</dbReference>
<name>A0A1E7K7I7_9ACTN</name>
<evidence type="ECO:0000256" key="4">
    <source>
        <dbReference type="PROSITE-ProRule" id="PRU00335"/>
    </source>
</evidence>
<evidence type="ECO:0000313" key="7">
    <source>
        <dbReference type="EMBL" id="OEU99881.1"/>
    </source>
</evidence>
<dbReference type="InterPro" id="IPR009057">
    <property type="entry name" value="Homeodomain-like_sf"/>
</dbReference>
<dbReference type="Pfam" id="PF00440">
    <property type="entry name" value="TetR_N"/>
    <property type="match status" value="1"/>
</dbReference>
<dbReference type="Proteomes" id="UP000175829">
    <property type="component" value="Unassembled WGS sequence"/>
</dbReference>
<dbReference type="PROSITE" id="PS50977">
    <property type="entry name" value="HTH_TETR_2"/>
    <property type="match status" value="1"/>
</dbReference>
<evidence type="ECO:0000256" key="1">
    <source>
        <dbReference type="ARBA" id="ARBA00023015"/>
    </source>
</evidence>
<dbReference type="Gene3D" id="1.10.357.10">
    <property type="entry name" value="Tetracycline Repressor, domain 2"/>
    <property type="match status" value="1"/>
</dbReference>
<dbReference type="PANTHER" id="PTHR30055">
    <property type="entry name" value="HTH-TYPE TRANSCRIPTIONAL REGULATOR RUTR"/>
    <property type="match status" value="1"/>
</dbReference>
<evidence type="ECO:0000256" key="2">
    <source>
        <dbReference type="ARBA" id="ARBA00023125"/>
    </source>
</evidence>
<evidence type="ECO:0000256" key="3">
    <source>
        <dbReference type="ARBA" id="ARBA00023163"/>
    </source>
</evidence>
<evidence type="ECO:0000259" key="6">
    <source>
        <dbReference type="PROSITE" id="PS50977"/>
    </source>
</evidence>
<feature type="DNA-binding region" description="H-T-H motif" evidence="4">
    <location>
        <begin position="44"/>
        <end position="63"/>
    </location>
</feature>
<gene>
    <name evidence="7" type="ORF">AN217_21050</name>
</gene>
<dbReference type="RefSeq" id="WP_069992583.1">
    <property type="nucleotide sequence ID" value="NZ_LJGV01000022.1"/>
</dbReference>